<dbReference type="AlphaFoldDB" id="A0AAW0FW96"/>
<dbReference type="Proteomes" id="UP001385951">
    <property type="component" value="Unassembled WGS sequence"/>
</dbReference>
<protein>
    <recommendedName>
        <fullName evidence="2">Methyltransferase domain-containing protein</fullName>
    </recommendedName>
</protein>
<dbReference type="CDD" id="cd02440">
    <property type="entry name" value="AdoMet_MTases"/>
    <property type="match status" value="1"/>
</dbReference>
<feature type="compositionally biased region" description="Acidic residues" evidence="1">
    <location>
        <begin position="28"/>
        <end position="41"/>
    </location>
</feature>
<feature type="domain" description="Methyltransferase" evidence="2">
    <location>
        <begin position="115"/>
        <end position="212"/>
    </location>
</feature>
<evidence type="ECO:0000259" key="2">
    <source>
        <dbReference type="Pfam" id="PF13847"/>
    </source>
</evidence>
<evidence type="ECO:0000256" key="1">
    <source>
        <dbReference type="SAM" id="MobiDB-lite"/>
    </source>
</evidence>
<dbReference type="Gene3D" id="3.40.50.150">
    <property type="entry name" value="Vaccinia Virus protein VP39"/>
    <property type="match status" value="1"/>
</dbReference>
<evidence type="ECO:0000313" key="3">
    <source>
        <dbReference type="EMBL" id="KAK7684457.1"/>
    </source>
</evidence>
<feature type="region of interest" description="Disordered" evidence="1">
    <location>
        <begin position="1"/>
        <end position="41"/>
    </location>
</feature>
<organism evidence="3 4">
    <name type="scientific">Cerrena zonata</name>
    <dbReference type="NCBI Taxonomy" id="2478898"/>
    <lineage>
        <taxon>Eukaryota</taxon>
        <taxon>Fungi</taxon>
        <taxon>Dikarya</taxon>
        <taxon>Basidiomycota</taxon>
        <taxon>Agaricomycotina</taxon>
        <taxon>Agaricomycetes</taxon>
        <taxon>Polyporales</taxon>
        <taxon>Cerrenaceae</taxon>
        <taxon>Cerrena</taxon>
    </lineage>
</organism>
<sequence>MAIEPYHLSLNNQGHPSNGGDANMPGGNDDDDDRSDTDSDITEVDAAEIPFYFTERDGRLFHSHGSSPYPLPVDAAEQNRINGQHDLLRQRMGGIYVDRGRVIEALRPSISRVRKVVDLGTGTGKWVLDMAFEFPDVMIHGIDIVPIATMHPPDNVYFEIHDINTRLRFHDASVDIVHARSVSMAVQSYPALVNEVARILRPGGLFLACEWGRCAAMENNLDPHHLTPFACRFYHAVAETLHRSRGLAPVANYLKDFIESSGRFDRVECKRIIMPIGTWHRDPSMQQLGDRFRQSLEVYVNSMQLMMIQAGRDPVGVRELVDGYVKEMYTVQGMICYFYTVQANCCN</sequence>
<dbReference type="Pfam" id="PF13847">
    <property type="entry name" value="Methyltransf_31"/>
    <property type="match status" value="1"/>
</dbReference>
<dbReference type="PANTHER" id="PTHR43591:SF24">
    <property type="entry name" value="2-METHOXY-6-POLYPRENYL-1,4-BENZOQUINOL METHYLASE, MITOCHONDRIAL"/>
    <property type="match status" value="1"/>
</dbReference>
<accession>A0AAW0FW96</accession>
<dbReference type="EMBL" id="JASBNA010000025">
    <property type="protein sequence ID" value="KAK7684457.1"/>
    <property type="molecule type" value="Genomic_DNA"/>
</dbReference>
<gene>
    <name evidence="3" type="ORF">QCA50_012404</name>
</gene>
<dbReference type="InterPro" id="IPR029063">
    <property type="entry name" value="SAM-dependent_MTases_sf"/>
</dbReference>
<evidence type="ECO:0000313" key="4">
    <source>
        <dbReference type="Proteomes" id="UP001385951"/>
    </source>
</evidence>
<proteinExistence type="predicted"/>
<keyword evidence="4" id="KW-1185">Reference proteome</keyword>
<reference evidence="3 4" key="1">
    <citation type="submission" date="2022-09" db="EMBL/GenBank/DDBJ databases">
        <authorList>
            <person name="Palmer J.M."/>
        </authorList>
    </citation>
    <scope>NUCLEOTIDE SEQUENCE [LARGE SCALE GENOMIC DNA]</scope>
    <source>
        <strain evidence="3 4">DSM 7382</strain>
    </source>
</reference>
<dbReference type="PANTHER" id="PTHR43591">
    <property type="entry name" value="METHYLTRANSFERASE"/>
    <property type="match status" value="1"/>
</dbReference>
<name>A0AAW0FW96_9APHY</name>
<dbReference type="GO" id="GO:0008168">
    <property type="term" value="F:methyltransferase activity"/>
    <property type="evidence" value="ECO:0007669"/>
    <property type="project" value="TreeGrafter"/>
</dbReference>
<dbReference type="InterPro" id="IPR025714">
    <property type="entry name" value="Methyltranfer_dom"/>
</dbReference>
<dbReference type="SUPFAM" id="SSF53335">
    <property type="entry name" value="S-adenosyl-L-methionine-dependent methyltransferases"/>
    <property type="match status" value="1"/>
</dbReference>
<comment type="caution">
    <text evidence="3">The sequence shown here is derived from an EMBL/GenBank/DDBJ whole genome shotgun (WGS) entry which is preliminary data.</text>
</comment>